<comment type="catalytic activity">
    <reaction evidence="9">
        <text>GMP + ATP = GDP + ADP</text>
        <dbReference type="Rhea" id="RHEA:20780"/>
        <dbReference type="ChEBI" id="CHEBI:30616"/>
        <dbReference type="ChEBI" id="CHEBI:58115"/>
        <dbReference type="ChEBI" id="CHEBI:58189"/>
        <dbReference type="ChEBI" id="CHEBI:456216"/>
        <dbReference type="EC" id="2.7.4.8"/>
    </reaction>
</comment>
<dbReference type="EMBL" id="JAEKNN010000012">
    <property type="protein sequence ID" value="MBJ7608353.1"/>
    <property type="molecule type" value="Genomic_DNA"/>
</dbReference>
<protein>
    <recommendedName>
        <fullName evidence="3 9">Guanylate kinase</fullName>
        <ecNumber evidence="2 9">2.7.4.8</ecNumber>
    </recommendedName>
    <alternativeName>
        <fullName evidence="8 9">GMP kinase</fullName>
    </alternativeName>
</protein>
<keyword evidence="5 9" id="KW-0547">Nucleotide-binding</keyword>
<dbReference type="SMART" id="SM00072">
    <property type="entry name" value="GuKc"/>
    <property type="match status" value="1"/>
</dbReference>
<dbReference type="InterPro" id="IPR027417">
    <property type="entry name" value="P-loop_NTPase"/>
</dbReference>
<dbReference type="HAMAP" id="MF_00328">
    <property type="entry name" value="Guanylate_kinase"/>
    <property type="match status" value="1"/>
</dbReference>
<evidence type="ECO:0000256" key="1">
    <source>
        <dbReference type="ARBA" id="ARBA00005790"/>
    </source>
</evidence>
<evidence type="ECO:0000256" key="9">
    <source>
        <dbReference type="HAMAP-Rule" id="MF_00328"/>
    </source>
</evidence>
<dbReference type="InterPro" id="IPR017665">
    <property type="entry name" value="Guanylate_kinase"/>
</dbReference>
<comment type="similarity">
    <text evidence="1 9">Belongs to the guanylate kinase family.</text>
</comment>
<comment type="function">
    <text evidence="9">Essential for recycling GMP and indirectly, cGMP.</text>
</comment>
<evidence type="ECO:0000256" key="7">
    <source>
        <dbReference type="ARBA" id="ARBA00022840"/>
    </source>
</evidence>
<dbReference type="FunFam" id="3.30.63.10:FF:000002">
    <property type="entry name" value="Guanylate kinase 1"/>
    <property type="match status" value="1"/>
</dbReference>
<evidence type="ECO:0000256" key="3">
    <source>
        <dbReference type="ARBA" id="ARBA00016296"/>
    </source>
</evidence>
<keyword evidence="9" id="KW-0963">Cytoplasm</keyword>
<dbReference type="GO" id="GO:0004385">
    <property type="term" value="F:GMP kinase activity"/>
    <property type="evidence" value="ECO:0007669"/>
    <property type="project" value="UniProtKB-UniRule"/>
</dbReference>
<accession>A0A934KBE9</accession>
<dbReference type="GO" id="GO:0005524">
    <property type="term" value="F:ATP binding"/>
    <property type="evidence" value="ECO:0007669"/>
    <property type="project" value="UniProtKB-UniRule"/>
</dbReference>
<dbReference type="InterPro" id="IPR020590">
    <property type="entry name" value="Guanylate_kinase_CS"/>
</dbReference>
<keyword evidence="4 9" id="KW-0808">Transferase</keyword>
<evidence type="ECO:0000256" key="4">
    <source>
        <dbReference type="ARBA" id="ARBA00022679"/>
    </source>
</evidence>
<keyword evidence="6 9" id="KW-0418">Kinase</keyword>
<dbReference type="NCBIfam" id="TIGR03263">
    <property type="entry name" value="guanyl_kin"/>
    <property type="match status" value="1"/>
</dbReference>
<dbReference type="Gene3D" id="3.30.63.10">
    <property type="entry name" value="Guanylate Kinase phosphate binding domain"/>
    <property type="match status" value="1"/>
</dbReference>
<dbReference type="PANTHER" id="PTHR23117:SF13">
    <property type="entry name" value="GUANYLATE KINASE"/>
    <property type="match status" value="1"/>
</dbReference>
<evidence type="ECO:0000256" key="8">
    <source>
        <dbReference type="ARBA" id="ARBA00030128"/>
    </source>
</evidence>
<dbReference type="InterPro" id="IPR008144">
    <property type="entry name" value="Guanylate_kin-like_dom"/>
</dbReference>
<sequence length="197" mass="22005">MARAPRVTTQPGRLIVLSGPSGVGKDTVLHELRTLEPGMRYSVSYTTRAPRDGEVDGVSYSFIDESRFRTMAERGEFLEWAEVHGHLYGTAEARVVEALARGEDIVLKIDVQGAAWIRPRVAGAVFIFLMPPSEDELRRRLLARDTEDAASLDLRVRNAVAEIAEGAAYDHRVVNDDVRRAAREILDIVRHRRSEGV</sequence>
<proteinExistence type="inferred from homology"/>
<dbReference type="AlphaFoldDB" id="A0A934KBE9"/>
<evidence type="ECO:0000259" key="10">
    <source>
        <dbReference type="PROSITE" id="PS50052"/>
    </source>
</evidence>
<feature type="binding site" evidence="9">
    <location>
        <begin position="19"/>
        <end position="26"/>
    </location>
    <ligand>
        <name>ATP</name>
        <dbReference type="ChEBI" id="CHEBI:30616"/>
    </ligand>
</feature>
<evidence type="ECO:0000256" key="5">
    <source>
        <dbReference type="ARBA" id="ARBA00022741"/>
    </source>
</evidence>
<dbReference type="Pfam" id="PF00625">
    <property type="entry name" value="Guanylate_kin"/>
    <property type="match status" value="1"/>
</dbReference>
<gene>
    <name evidence="9 11" type="primary">gmk</name>
    <name evidence="11" type="ORF">JF887_02825</name>
</gene>
<dbReference type="PANTHER" id="PTHR23117">
    <property type="entry name" value="GUANYLATE KINASE-RELATED"/>
    <property type="match status" value="1"/>
</dbReference>
<dbReference type="InterPro" id="IPR008145">
    <property type="entry name" value="GK/Ca_channel_bsu"/>
</dbReference>
<name>A0A934KBE9_9BACT</name>
<dbReference type="EC" id="2.7.4.8" evidence="2 9"/>
<dbReference type="GO" id="GO:0005829">
    <property type="term" value="C:cytosol"/>
    <property type="evidence" value="ECO:0007669"/>
    <property type="project" value="TreeGrafter"/>
</dbReference>
<dbReference type="Gene3D" id="3.40.50.300">
    <property type="entry name" value="P-loop containing nucleotide triphosphate hydrolases"/>
    <property type="match status" value="1"/>
</dbReference>
<organism evidence="11 12">
    <name type="scientific">Candidatus Amunia macphersoniae</name>
    <dbReference type="NCBI Taxonomy" id="3127014"/>
    <lineage>
        <taxon>Bacteria</taxon>
        <taxon>Bacillati</taxon>
        <taxon>Candidatus Dormiibacterota</taxon>
        <taxon>Candidatus Dormibacteria</taxon>
        <taxon>Candidatus Aeolococcales</taxon>
        <taxon>Candidatus Aeolococcaceae</taxon>
        <taxon>Candidatus Amunia</taxon>
    </lineage>
</organism>
<dbReference type="CDD" id="cd00071">
    <property type="entry name" value="GMPK"/>
    <property type="match status" value="1"/>
</dbReference>
<comment type="caution">
    <text evidence="11">The sequence shown here is derived from an EMBL/GenBank/DDBJ whole genome shotgun (WGS) entry which is preliminary data.</text>
</comment>
<dbReference type="PROSITE" id="PS50052">
    <property type="entry name" value="GUANYLATE_KINASE_2"/>
    <property type="match status" value="1"/>
</dbReference>
<dbReference type="PROSITE" id="PS00856">
    <property type="entry name" value="GUANYLATE_KINASE_1"/>
    <property type="match status" value="1"/>
</dbReference>
<evidence type="ECO:0000313" key="12">
    <source>
        <dbReference type="Proteomes" id="UP000614410"/>
    </source>
</evidence>
<evidence type="ECO:0000256" key="2">
    <source>
        <dbReference type="ARBA" id="ARBA00012961"/>
    </source>
</evidence>
<reference evidence="11 12" key="1">
    <citation type="submission" date="2020-10" db="EMBL/GenBank/DDBJ databases">
        <title>Ca. Dormibacterota MAGs.</title>
        <authorList>
            <person name="Montgomery K."/>
        </authorList>
    </citation>
    <scope>NUCLEOTIDE SEQUENCE [LARGE SCALE GENOMIC DNA]</scope>
    <source>
        <strain evidence="11">Mitchell_Peninsula_5</strain>
    </source>
</reference>
<dbReference type="Proteomes" id="UP000614410">
    <property type="component" value="Unassembled WGS sequence"/>
</dbReference>
<evidence type="ECO:0000256" key="6">
    <source>
        <dbReference type="ARBA" id="ARBA00022777"/>
    </source>
</evidence>
<evidence type="ECO:0000313" key="11">
    <source>
        <dbReference type="EMBL" id="MBJ7608353.1"/>
    </source>
</evidence>
<keyword evidence="7 9" id="KW-0067">ATP-binding</keyword>
<feature type="domain" description="Guanylate kinase-like" evidence="10">
    <location>
        <begin position="12"/>
        <end position="190"/>
    </location>
</feature>
<dbReference type="SUPFAM" id="SSF52540">
    <property type="entry name" value="P-loop containing nucleoside triphosphate hydrolases"/>
    <property type="match status" value="1"/>
</dbReference>
<comment type="subcellular location">
    <subcellularLocation>
        <location evidence="9">Cytoplasm</location>
    </subcellularLocation>
</comment>